<accession>A0A5J4TEQ7</accession>
<reference evidence="1 2" key="1">
    <citation type="submission" date="2019-03" db="EMBL/GenBank/DDBJ databases">
        <title>Single cell metagenomics reveals metabolic interactions within the superorganism composed of flagellate Streblomastix strix and complex community of Bacteroidetes bacteria on its surface.</title>
        <authorList>
            <person name="Treitli S.C."/>
            <person name="Kolisko M."/>
            <person name="Husnik F."/>
            <person name="Keeling P."/>
            <person name="Hampl V."/>
        </authorList>
    </citation>
    <scope>NUCLEOTIDE SEQUENCE [LARGE SCALE GENOMIC DNA]</scope>
    <source>
        <strain evidence="1">ST1C</strain>
    </source>
</reference>
<evidence type="ECO:0000313" key="2">
    <source>
        <dbReference type="Proteomes" id="UP000324800"/>
    </source>
</evidence>
<sequence length="37" mass="4753">MLYELDVVDKDKEKIKWKRRKLFKINKQKMKLQRFNL</sequence>
<evidence type="ECO:0000313" key="1">
    <source>
        <dbReference type="EMBL" id="KAA6355965.1"/>
    </source>
</evidence>
<dbReference type="Proteomes" id="UP000324800">
    <property type="component" value="Unassembled WGS sequence"/>
</dbReference>
<comment type="caution">
    <text evidence="1">The sequence shown here is derived from an EMBL/GenBank/DDBJ whole genome shotgun (WGS) entry which is preliminary data.</text>
</comment>
<protein>
    <submittedName>
        <fullName evidence="1">Uncharacterized protein</fullName>
    </submittedName>
</protein>
<gene>
    <name evidence="1" type="ORF">EZS28_048508</name>
</gene>
<dbReference type="AlphaFoldDB" id="A0A5J4TEQ7"/>
<organism evidence="1 2">
    <name type="scientific">Streblomastix strix</name>
    <dbReference type="NCBI Taxonomy" id="222440"/>
    <lineage>
        <taxon>Eukaryota</taxon>
        <taxon>Metamonada</taxon>
        <taxon>Preaxostyla</taxon>
        <taxon>Oxymonadida</taxon>
        <taxon>Streblomastigidae</taxon>
        <taxon>Streblomastix</taxon>
    </lineage>
</organism>
<proteinExistence type="predicted"/>
<dbReference type="EMBL" id="SNRW01033741">
    <property type="protein sequence ID" value="KAA6355965.1"/>
    <property type="molecule type" value="Genomic_DNA"/>
</dbReference>
<feature type="non-terminal residue" evidence="1">
    <location>
        <position position="37"/>
    </location>
</feature>
<name>A0A5J4TEQ7_9EUKA</name>